<dbReference type="Proteomes" id="UP001434883">
    <property type="component" value="Unassembled WGS sequence"/>
</dbReference>
<evidence type="ECO:0000313" key="3">
    <source>
        <dbReference type="Proteomes" id="UP001434883"/>
    </source>
</evidence>
<dbReference type="EMBL" id="JAHRIN010000405">
    <property type="protein sequence ID" value="MEQ2191039.1"/>
    <property type="molecule type" value="Genomic_DNA"/>
</dbReference>
<reference evidence="2 3" key="1">
    <citation type="submission" date="2021-06" db="EMBL/GenBank/DDBJ databases">
        <authorList>
            <person name="Palmer J.M."/>
        </authorList>
    </citation>
    <scope>NUCLEOTIDE SEQUENCE [LARGE SCALE GENOMIC DNA]</scope>
    <source>
        <strain evidence="2 3">XC_2019</strain>
        <tissue evidence="2">Muscle</tissue>
    </source>
</reference>
<accession>A0ABV0Q5G3</accession>
<keyword evidence="3" id="KW-1185">Reference proteome</keyword>
<protein>
    <submittedName>
        <fullName evidence="2">Uncharacterized protein</fullName>
    </submittedName>
</protein>
<feature type="region of interest" description="Disordered" evidence="1">
    <location>
        <begin position="10"/>
        <end position="38"/>
    </location>
</feature>
<evidence type="ECO:0000256" key="1">
    <source>
        <dbReference type="SAM" id="MobiDB-lite"/>
    </source>
</evidence>
<evidence type="ECO:0000313" key="2">
    <source>
        <dbReference type="EMBL" id="MEQ2191039.1"/>
    </source>
</evidence>
<comment type="caution">
    <text evidence="2">The sequence shown here is derived from an EMBL/GenBank/DDBJ whole genome shotgun (WGS) entry which is preliminary data.</text>
</comment>
<proteinExistence type="predicted"/>
<organism evidence="2 3">
    <name type="scientific">Xenoophorus captivus</name>
    <dbReference type="NCBI Taxonomy" id="1517983"/>
    <lineage>
        <taxon>Eukaryota</taxon>
        <taxon>Metazoa</taxon>
        <taxon>Chordata</taxon>
        <taxon>Craniata</taxon>
        <taxon>Vertebrata</taxon>
        <taxon>Euteleostomi</taxon>
        <taxon>Actinopterygii</taxon>
        <taxon>Neopterygii</taxon>
        <taxon>Teleostei</taxon>
        <taxon>Neoteleostei</taxon>
        <taxon>Acanthomorphata</taxon>
        <taxon>Ovalentaria</taxon>
        <taxon>Atherinomorphae</taxon>
        <taxon>Cyprinodontiformes</taxon>
        <taxon>Goodeidae</taxon>
        <taxon>Xenoophorus</taxon>
    </lineage>
</organism>
<gene>
    <name evidence="2" type="ORF">XENOCAPTIV_019245</name>
</gene>
<name>A0ABV0Q5G3_9TELE</name>
<sequence length="104" mass="11646">MCLCYAVVSDKSRGNGEAGSLVEPQRGNEKNKQRLPVPLWPEISSTDTSYNDHLHEADEHHVINLNKFSTLETKASNFAILLARCILNIAKYSEKVSFTVLNDI</sequence>